<dbReference type="PANTHER" id="PTHR43812:SF2">
    <property type="entry name" value="FLAVIN REDUCTASE LIKE DOMAIN-CONTAINING PROTEIN"/>
    <property type="match status" value="1"/>
</dbReference>
<dbReference type="Gene3D" id="2.30.110.10">
    <property type="entry name" value="Electron Transport, Fmn-binding Protein, Chain A"/>
    <property type="match status" value="1"/>
</dbReference>
<protein>
    <submittedName>
        <fullName evidence="2">Flavin reductase</fullName>
    </submittedName>
</protein>
<dbReference type="AlphaFoldDB" id="A0A2W5NF86"/>
<name>A0A2W5NF86_RHOSU</name>
<dbReference type="SUPFAM" id="SSF50475">
    <property type="entry name" value="FMN-binding split barrel"/>
    <property type="match status" value="1"/>
</dbReference>
<organism evidence="2 3">
    <name type="scientific">Rhodovulum sulfidophilum</name>
    <name type="common">Rhodobacter sulfidophilus</name>
    <dbReference type="NCBI Taxonomy" id="35806"/>
    <lineage>
        <taxon>Bacteria</taxon>
        <taxon>Pseudomonadati</taxon>
        <taxon>Pseudomonadota</taxon>
        <taxon>Alphaproteobacteria</taxon>
        <taxon>Rhodobacterales</taxon>
        <taxon>Paracoccaceae</taxon>
        <taxon>Rhodovulum</taxon>
    </lineage>
</organism>
<comment type="caution">
    <text evidence="2">The sequence shown here is derived from an EMBL/GenBank/DDBJ whole genome shotgun (WGS) entry which is preliminary data.</text>
</comment>
<evidence type="ECO:0000259" key="1">
    <source>
        <dbReference type="SMART" id="SM00903"/>
    </source>
</evidence>
<dbReference type="SMART" id="SM00903">
    <property type="entry name" value="Flavin_Reduct"/>
    <property type="match status" value="1"/>
</dbReference>
<dbReference type="PANTHER" id="PTHR43812">
    <property type="entry name" value="BLR2425 PROTEIN"/>
    <property type="match status" value="1"/>
</dbReference>
<dbReference type="InterPro" id="IPR002563">
    <property type="entry name" value="Flavin_Rdtase-like_dom"/>
</dbReference>
<evidence type="ECO:0000313" key="3">
    <source>
        <dbReference type="Proteomes" id="UP000249185"/>
    </source>
</evidence>
<feature type="domain" description="Flavin reductase like" evidence="1">
    <location>
        <begin position="19"/>
        <end position="169"/>
    </location>
</feature>
<dbReference type="GO" id="GO:0016646">
    <property type="term" value="F:oxidoreductase activity, acting on the CH-NH group of donors, NAD or NADP as acceptor"/>
    <property type="evidence" value="ECO:0007669"/>
    <property type="project" value="UniProtKB-ARBA"/>
</dbReference>
<dbReference type="Proteomes" id="UP000249185">
    <property type="component" value="Unassembled WGS sequence"/>
</dbReference>
<proteinExistence type="predicted"/>
<accession>A0A2W5NF86</accession>
<dbReference type="Pfam" id="PF01613">
    <property type="entry name" value="Flavin_Reduct"/>
    <property type="match status" value="1"/>
</dbReference>
<dbReference type="EMBL" id="QFPW01000001">
    <property type="protein sequence ID" value="PZQ52172.1"/>
    <property type="molecule type" value="Genomic_DNA"/>
</dbReference>
<evidence type="ECO:0000313" key="2">
    <source>
        <dbReference type="EMBL" id="PZQ52172.1"/>
    </source>
</evidence>
<gene>
    <name evidence="2" type="ORF">DI556_00445</name>
</gene>
<dbReference type="GO" id="GO:0010181">
    <property type="term" value="F:FMN binding"/>
    <property type="evidence" value="ECO:0007669"/>
    <property type="project" value="InterPro"/>
</dbReference>
<dbReference type="InterPro" id="IPR012349">
    <property type="entry name" value="Split_barrel_FMN-bd"/>
</dbReference>
<sequence length="203" mass="22086">MFYRPGLEPHGLPHDPFKAIVTPRPIGWISTLDREGHVNLAPYSFFNAVADRPPMVVYGSTGTKPGLTERKDTLANIRATGEFVVNIVSRALRDPMNASSAGLPADADEFEVAGLEKAPSRVVAPPRVKAAPAALECRLWQAIDLPGESNTLVIGEVVGVHIDDAMLRDGLLDITLYQPLSRLGYRDYTAVAEVFALSRPKTR</sequence>
<reference evidence="2 3" key="1">
    <citation type="submission" date="2017-08" db="EMBL/GenBank/DDBJ databases">
        <title>Infants hospitalized years apart are colonized by the same room-sourced microbial strains.</title>
        <authorList>
            <person name="Brooks B."/>
            <person name="Olm M.R."/>
            <person name="Firek B.A."/>
            <person name="Baker R."/>
            <person name="Thomas B.C."/>
            <person name="Morowitz M.J."/>
            <person name="Banfield J.F."/>
        </authorList>
    </citation>
    <scope>NUCLEOTIDE SEQUENCE [LARGE SCALE GENOMIC DNA]</scope>
    <source>
        <strain evidence="2">S2_005_002_R2_34</strain>
    </source>
</reference>